<dbReference type="EMBL" id="BMHY01000001">
    <property type="protein sequence ID" value="GGG53040.1"/>
    <property type="molecule type" value="Genomic_DNA"/>
</dbReference>
<dbReference type="InterPro" id="IPR000415">
    <property type="entry name" value="Nitroreductase-like"/>
</dbReference>
<gene>
    <name evidence="1" type="primary">yfhC</name>
    <name evidence="1" type="ORF">GCM10010918_02100</name>
</gene>
<accession>A0A917GQ10</accession>
<dbReference type="GO" id="GO:0016491">
    <property type="term" value="F:oxidoreductase activity"/>
    <property type="evidence" value="ECO:0007669"/>
    <property type="project" value="InterPro"/>
</dbReference>
<proteinExistence type="predicted"/>
<dbReference type="PANTHER" id="PTHR43821">
    <property type="entry name" value="NAD(P)H NITROREDUCTASE YDJA-RELATED"/>
    <property type="match status" value="1"/>
</dbReference>
<evidence type="ECO:0000313" key="1">
    <source>
        <dbReference type="EMBL" id="GGG53040.1"/>
    </source>
</evidence>
<keyword evidence="2" id="KW-1185">Reference proteome</keyword>
<dbReference type="SUPFAM" id="SSF55469">
    <property type="entry name" value="FMN-dependent nitroreductase-like"/>
    <property type="match status" value="1"/>
</dbReference>
<sequence>MPLVIPQPLSVEEWAERPVDEKDVLAILDSSVWAPNDGLREPWRFIYINGIDGKNALPGHPYAPAHLIVVASLNESSHKQVEDLCAVFALIQNFRLLASEYQLCVRTVIETGMHAADLQTRFRLGQQERIAAVLDLGYAGAASSQATDRANIQLQIDAF</sequence>
<dbReference type="Gene3D" id="3.40.109.10">
    <property type="entry name" value="NADH Oxidase"/>
    <property type="match status" value="1"/>
</dbReference>
<reference evidence="1 2" key="1">
    <citation type="journal article" date="2014" name="Int. J. Syst. Evol. Microbiol.">
        <title>Complete genome sequence of Corynebacterium casei LMG S-19264T (=DSM 44701T), isolated from a smear-ripened cheese.</title>
        <authorList>
            <consortium name="US DOE Joint Genome Institute (JGI-PGF)"/>
            <person name="Walter F."/>
            <person name="Albersmeier A."/>
            <person name="Kalinowski J."/>
            <person name="Ruckert C."/>
        </authorList>
    </citation>
    <scope>NUCLEOTIDE SEQUENCE [LARGE SCALE GENOMIC DNA]</scope>
    <source>
        <strain evidence="1 2">CGMCC 1.15286</strain>
    </source>
</reference>
<dbReference type="RefSeq" id="WP_188887092.1">
    <property type="nucleotide sequence ID" value="NZ_BMHY01000001.1"/>
</dbReference>
<name>A0A917GQ10_9BACL</name>
<dbReference type="Proteomes" id="UP000600247">
    <property type="component" value="Unassembled WGS sequence"/>
</dbReference>
<comment type="caution">
    <text evidence="1">The sequence shown here is derived from an EMBL/GenBank/DDBJ whole genome shotgun (WGS) entry which is preliminary data.</text>
</comment>
<protein>
    <submittedName>
        <fullName evidence="1">NAD(P)H nitroreductase YfhC</fullName>
    </submittedName>
</protein>
<dbReference type="PANTHER" id="PTHR43821:SF1">
    <property type="entry name" value="NAD(P)H NITROREDUCTASE YDJA-RELATED"/>
    <property type="match status" value="1"/>
</dbReference>
<dbReference type="AlphaFoldDB" id="A0A917GQ10"/>
<organism evidence="1 2">
    <name type="scientific">Paenibacillus radicis</name>
    <name type="common">ex Gao et al. 2016</name>
    <dbReference type="NCBI Taxonomy" id="1737354"/>
    <lineage>
        <taxon>Bacteria</taxon>
        <taxon>Bacillati</taxon>
        <taxon>Bacillota</taxon>
        <taxon>Bacilli</taxon>
        <taxon>Bacillales</taxon>
        <taxon>Paenibacillaceae</taxon>
        <taxon>Paenibacillus</taxon>
    </lineage>
</organism>
<dbReference type="InterPro" id="IPR052530">
    <property type="entry name" value="NAD(P)H_nitroreductase"/>
</dbReference>
<evidence type="ECO:0000313" key="2">
    <source>
        <dbReference type="Proteomes" id="UP000600247"/>
    </source>
</evidence>